<gene>
    <name evidence="2" type="ORF">JYK14_10255</name>
</gene>
<dbReference type="Pfam" id="PF03886">
    <property type="entry name" value="ABC_trans_aux"/>
    <property type="match status" value="1"/>
</dbReference>
<feature type="domain" description="ABC-type transport auxiliary lipoprotein component" evidence="1">
    <location>
        <begin position="32"/>
        <end position="186"/>
    </location>
</feature>
<comment type="caution">
    <text evidence="2">The sequence shown here is derived from an EMBL/GenBank/DDBJ whole genome shotgun (WGS) entry which is preliminary data.</text>
</comment>
<sequence>MIVPSRRRLLGWAALSPFLSSCSSPEPDYYRLVAVPGGTRAARPLRVELRQVGLARYLDRREIVRGGASVRLDIRDGERWAEPIGDMVTRVLAENLNQRLPGSLVVPEQNAVGGDPEVTAEADITRFEDDGTGRVVLEGRFQVRRLGGRAAGLNRQVAEVVPLPGSGTAALAQAMSTALGRLSDQMSEALSTTLATAVPTR</sequence>
<dbReference type="EMBL" id="JAFIRR010000061">
    <property type="protein sequence ID" value="MCO6416543.1"/>
    <property type="molecule type" value="Genomic_DNA"/>
</dbReference>
<evidence type="ECO:0000313" key="2">
    <source>
        <dbReference type="EMBL" id="MCO6416543.1"/>
    </source>
</evidence>
<dbReference type="SUPFAM" id="SSF159594">
    <property type="entry name" value="XCC0632-like"/>
    <property type="match status" value="1"/>
</dbReference>
<reference evidence="2 3" key="1">
    <citation type="submission" date="2021-12" db="EMBL/GenBank/DDBJ databases">
        <title>Siccirubricoccus leaddurans sp. nov., a high concentration Zn2+ tolerance bacterium.</title>
        <authorList>
            <person name="Cao Y."/>
        </authorList>
    </citation>
    <scope>NUCLEOTIDE SEQUENCE [LARGE SCALE GENOMIC DNA]</scope>
    <source>
        <strain evidence="2 3">KC 17139</strain>
    </source>
</reference>
<protein>
    <submittedName>
        <fullName evidence="2">PqiC family protein</fullName>
    </submittedName>
</protein>
<dbReference type="PROSITE" id="PS51257">
    <property type="entry name" value="PROKAR_LIPOPROTEIN"/>
    <property type="match status" value="1"/>
</dbReference>
<accession>A0ABT1D3N4</accession>
<name>A0ABT1D3N4_9PROT</name>
<dbReference type="Gene3D" id="3.40.50.10610">
    <property type="entry name" value="ABC-type transport auxiliary lipoprotein component"/>
    <property type="match status" value="1"/>
</dbReference>
<dbReference type="RefSeq" id="WP_252953153.1">
    <property type="nucleotide sequence ID" value="NZ_JAFIRR010000061.1"/>
</dbReference>
<dbReference type="Proteomes" id="UP001523392">
    <property type="component" value="Unassembled WGS sequence"/>
</dbReference>
<evidence type="ECO:0000259" key="1">
    <source>
        <dbReference type="Pfam" id="PF03886"/>
    </source>
</evidence>
<organism evidence="2 3">
    <name type="scientific">Siccirubricoccus soli</name>
    <dbReference type="NCBI Taxonomy" id="2899147"/>
    <lineage>
        <taxon>Bacteria</taxon>
        <taxon>Pseudomonadati</taxon>
        <taxon>Pseudomonadota</taxon>
        <taxon>Alphaproteobacteria</taxon>
        <taxon>Acetobacterales</taxon>
        <taxon>Roseomonadaceae</taxon>
        <taxon>Siccirubricoccus</taxon>
    </lineage>
</organism>
<dbReference type="InterPro" id="IPR005586">
    <property type="entry name" value="ABC_trans_aux"/>
</dbReference>
<proteinExistence type="predicted"/>
<keyword evidence="3" id="KW-1185">Reference proteome</keyword>
<evidence type="ECO:0000313" key="3">
    <source>
        <dbReference type="Proteomes" id="UP001523392"/>
    </source>
</evidence>